<organism evidence="2 3">
    <name type="scientific">Euzebya pacifica</name>
    <dbReference type="NCBI Taxonomy" id="1608957"/>
    <lineage>
        <taxon>Bacteria</taxon>
        <taxon>Bacillati</taxon>
        <taxon>Actinomycetota</taxon>
        <taxon>Nitriliruptoria</taxon>
        <taxon>Euzebyales</taxon>
    </lineage>
</organism>
<name>A0A346XSQ1_9ACTN</name>
<accession>A0A346XSQ1</accession>
<evidence type="ECO:0000313" key="3">
    <source>
        <dbReference type="Proteomes" id="UP000264006"/>
    </source>
</evidence>
<keyword evidence="3" id="KW-1185">Reference proteome</keyword>
<dbReference type="InterPro" id="IPR036465">
    <property type="entry name" value="vWFA_dom_sf"/>
</dbReference>
<dbReference type="KEGG" id="euz:DVS28_a0541"/>
<evidence type="ECO:0000313" key="2">
    <source>
        <dbReference type="EMBL" id="AXV05248.1"/>
    </source>
</evidence>
<dbReference type="RefSeq" id="WP_114590079.1">
    <property type="nucleotide sequence ID" value="NZ_CP031165.1"/>
</dbReference>
<reference evidence="2 3" key="1">
    <citation type="submission" date="2018-09" db="EMBL/GenBank/DDBJ databases">
        <title>Complete genome sequence of Euzebya sp. DY32-46 isolated from seawater of Pacific Ocean.</title>
        <authorList>
            <person name="Xu L."/>
            <person name="Wu Y.-H."/>
            <person name="Xu X.-W."/>
        </authorList>
    </citation>
    <scope>NUCLEOTIDE SEQUENCE [LARGE SCALE GENOMIC DNA]</scope>
    <source>
        <strain evidence="2 3">DY32-46</strain>
    </source>
</reference>
<evidence type="ECO:0008006" key="4">
    <source>
        <dbReference type="Google" id="ProtNLM"/>
    </source>
</evidence>
<dbReference type="Proteomes" id="UP000264006">
    <property type="component" value="Chromosome"/>
</dbReference>
<dbReference type="AlphaFoldDB" id="A0A346XSQ1"/>
<dbReference type="OrthoDB" id="974562at2"/>
<sequence>MRGPAVPAELVEEWQDRWSEALGLWSRFTRLRPPTLCTTSAAARREGLTGSFAMIRLADQSVVIDLQRIVALGLADRPLEVLGHEIGHHIAAPASVTTSARVIARMRVALPGVEHTAPMLANLYADLLINDRLQRDRGLAIHELYRAIAAASTSRPSPLWRMYLRTYEILWALQGGTLTDAEPGIPLEPRVEGDAQLCARLVRSYASQWASGAGRFAALCFGYLEADGDDALDPAGVWDDATAAGAGARVPPGLAEPDPEEETGAIHPALDPALNGLGRTTADPDNGTEVTGPPREDTSSTSSAGQHREPFEYGEILRALGMDLTGHEVAVRYYRELAQRHLVPFPSRPDPTPGETLPEGFEPWTPGEALADIDWLQTVLTSPTVIPGVTTVQRVHGVDDMAPPAPVPVDLDIYIDSSGSMPNPQQRLSYPALAGTVLVLSALRAGARVQATLWSGAQQFQTTDGFTEDRDAILRVVLGHIGGGTAFPLHVLRDTYRQRRDDDRPAHILVVSDDGVTTIFNDDEEGTPGREVQAEALRRARGGGTWVLELFGTPSGIEEARAMGWTIEEVDDLEGLVAFARRFARATYTGTAA</sequence>
<proteinExistence type="predicted"/>
<protein>
    <recommendedName>
        <fullName evidence="4">VWA domain-containing protein</fullName>
    </recommendedName>
</protein>
<gene>
    <name evidence="2" type="ORF">DVS28_a0541</name>
</gene>
<dbReference type="EMBL" id="CP031165">
    <property type="protein sequence ID" value="AXV05248.1"/>
    <property type="molecule type" value="Genomic_DNA"/>
</dbReference>
<evidence type="ECO:0000256" key="1">
    <source>
        <dbReference type="SAM" id="MobiDB-lite"/>
    </source>
</evidence>
<dbReference type="SUPFAM" id="SSF53300">
    <property type="entry name" value="vWA-like"/>
    <property type="match status" value="1"/>
</dbReference>
<feature type="region of interest" description="Disordered" evidence="1">
    <location>
        <begin position="247"/>
        <end position="310"/>
    </location>
</feature>